<dbReference type="OMA" id="FAPYESG"/>
<name>G3JCJ7_CORMM</name>
<proteinExistence type="predicted"/>
<dbReference type="AlphaFoldDB" id="G3JCJ7"/>
<protein>
    <submittedName>
        <fullName evidence="1">Transcription factor Rba50, putative</fullName>
    </submittedName>
</protein>
<dbReference type="InParanoid" id="G3JCJ7"/>
<dbReference type="SUPFAM" id="SSF52317">
    <property type="entry name" value="Class I glutamine amidotransferase-like"/>
    <property type="match status" value="1"/>
</dbReference>
<dbReference type="KEGG" id="cmt:CCM_02078"/>
<evidence type="ECO:0000313" key="2">
    <source>
        <dbReference type="Proteomes" id="UP000001610"/>
    </source>
</evidence>
<dbReference type="eggNOG" id="ENOG502SF7G">
    <property type="taxonomic scope" value="Eukaryota"/>
</dbReference>
<dbReference type="Proteomes" id="UP000001610">
    <property type="component" value="Unassembled WGS sequence"/>
</dbReference>
<dbReference type="GeneID" id="18164107"/>
<evidence type="ECO:0000313" key="1">
    <source>
        <dbReference type="EMBL" id="EGX93809.1"/>
    </source>
</evidence>
<dbReference type="HOGENOM" id="CLU_074847_1_0_1"/>
<gene>
    <name evidence="1" type="ORF">CCM_02078</name>
</gene>
<dbReference type="VEuPathDB" id="FungiDB:CCM_02078"/>
<reference evidence="1 2" key="1">
    <citation type="journal article" date="2011" name="Genome Biol.">
        <title>Genome sequence of the insect pathogenic fungus Cordyceps militaris, a valued traditional Chinese medicine.</title>
        <authorList>
            <person name="Zheng P."/>
            <person name="Xia Y."/>
            <person name="Xiao G."/>
            <person name="Xiong C."/>
            <person name="Hu X."/>
            <person name="Zhang S."/>
            <person name="Zheng H."/>
            <person name="Huang Y."/>
            <person name="Zhou Y."/>
            <person name="Wang S."/>
            <person name="Zhao G.P."/>
            <person name="Liu X."/>
            <person name="St Leger R.J."/>
            <person name="Wang C."/>
        </authorList>
    </citation>
    <scope>NUCLEOTIDE SEQUENCE [LARGE SCALE GENOMIC DNA]</scope>
    <source>
        <strain evidence="1 2">CM01</strain>
    </source>
</reference>
<keyword evidence="2" id="KW-1185">Reference proteome</keyword>
<accession>G3JCJ7</accession>
<dbReference type="OrthoDB" id="245563at2759"/>
<dbReference type="RefSeq" id="XP_006667295.1">
    <property type="nucleotide sequence ID" value="XM_006667232.1"/>
</dbReference>
<organism evidence="1 2">
    <name type="scientific">Cordyceps militaris (strain CM01)</name>
    <name type="common">Caterpillar fungus</name>
    <dbReference type="NCBI Taxonomy" id="983644"/>
    <lineage>
        <taxon>Eukaryota</taxon>
        <taxon>Fungi</taxon>
        <taxon>Dikarya</taxon>
        <taxon>Ascomycota</taxon>
        <taxon>Pezizomycotina</taxon>
        <taxon>Sordariomycetes</taxon>
        <taxon>Hypocreomycetidae</taxon>
        <taxon>Hypocreales</taxon>
        <taxon>Cordycipitaceae</taxon>
        <taxon>Cordyceps</taxon>
    </lineage>
</organism>
<sequence>MTTNLAPVLAISLANQSWFDKMYGPVIAGIKSKTELQQTSDAASALRLLSQVPAPSTVLITDHALALKENATVWNAVLKYVRGGGTAVIMGSFSSFVLPNEIEPFFGQAGLRWWAGPYHRSVLTLNESVAVALGVDAEKLLPRYSQKALLMATKATRAMLYVPDKTAPSMSRAALPGNCETAVAMERVGDGRIGYIGDVNAEDGSQRVILAMCGLL</sequence>
<dbReference type="InterPro" id="IPR029062">
    <property type="entry name" value="Class_I_gatase-like"/>
</dbReference>
<dbReference type="STRING" id="983644.G3JCJ7"/>
<dbReference type="EMBL" id="JH126400">
    <property type="protein sequence ID" value="EGX93809.1"/>
    <property type="molecule type" value="Genomic_DNA"/>
</dbReference>